<dbReference type="GO" id="GO:0006790">
    <property type="term" value="P:sulfur compound metabolic process"/>
    <property type="evidence" value="ECO:0007669"/>
    <property type="project" value="TreeGrafter"/>
</dbReference>
<dbReference type="InterPro" id="IPR051323">
    <property type="entry name" value="AtsK-like"/>
</dbReference>
<keyword evidence="4" id="KW-0560">Oxidoreductase</keyword>
<proteinExistence type="inferred from homology"/>
<evidence type="ECO:0000313" key="8">
    <source>
        <dbReference type="Proteomes" id="UP000247551"/>
    </source>
</evidence>
<dbReference type="SUPFAM" id="SSF51197">
    <property type="entry name" value="Clavaminate synthase-like"/>
    <property type="match status" value="1"/>
</dbReference>
<accession>A0A318V4C9</accession>
<keyword evidence="3 7" id="KW-0223">Dioxygenase</keyword>
<evidence type="ECO:0000256" key="1">
    <source>
        <dbReference type="ARBA" id="ARBA00005896"/>
    </source>
</evidence>
<evidence type="ECO:0000256" key="5">
    <source>
        <dbReference type="ARBA" id="ARBA00023004"/>
    </source>
</evidence>
<protein>
    <submittedName>
        <fullName evidence="7">Taurine dioxygenase</fullName>
    </submittedName>
</protein>
<dbReference type="PANTHER" id="PTHR30468:SF1">
    <property type="entry name" value="ALPHA-KETOGLUTARATE-DEPENDENT SULFONATE DIOXYGENASE"/>
    <property type="match status" value="1"/>
</dbReference>
<dbReference type="PANTHER" id="PTHR30468">
    <property type="entry name" value="ALPHA-KETOGLUTARATE-DEPENDENT SULFONATE DIOXYGENASE"/>
    <property type="match status" value="1"/>
</dbReference>
<dbReference type="Pfam" id="PF02668">
    <property type="entry name" value="TauD"/>
    <property type="match status" value="1"/>
</dbReference>
<reference evidence="7 8" key="1">
    <citation type="submission" date="2018-06" db="EMBL/GenBank/DDBJ databases">
        <title>Genomic Encyclopedia of Type Strains, Phase III (KMG-III): the genomes of soil and plant-associated and newly described type strains.</title>
        <authorList>
            <person name="Whitman W."/>
        </authorList>
    </citation>
    <scope>NUCLEOTIDE SEQUENCE [LARGE SCALE GENOMIC DNA]</scope>
    <source>
        <strain evidence="7 8">CECT 7730</strain>
    </source>
</reference>
<dbReference type="GO" id="GO:0046872">
    <property type="term" value="F:metal ion binding"/>
    <property type="evidence" value="ECO:0007669"/>
    <property type="project" value="UniProtKB-KW"/>
</dbReference>
<feature type="domain" description="TauD/TfdA-like" evidence="6">
    <location>
        <begin position="4"/>
        <end position="268"/>
    </location>
</feature>
<evidence type="ECO:0000256" key="4">
    <source>
        <dbReference type="ARBA" id="ARBA00023002"/>
    </source>
</evidence>
<keyword evidence="8" id="KW-1185">Reference proteome</keyword>
<sequence>MVIRPCGAALGAFVDGVSLATLNAEVFKVLYKAFLQYRVLFFRDQSLSPEQHLALGKRFGELELAHPFFPHLAQHDQVVIIETSLGNPPGESFWHTDMTWQAIPPKCSILHAQYVPPVGGDTLWCDMAAVFADLSNEEQNHLRTLNTIHALHAFEGSRYDAVDANGQSRVAQKSQAYPSIVRPMVTRHPETGDEVLFINEQFTRSVQGWEDAQSQALLDRLFAIARQDRFHVRLKWQAGTVAIWDNRVTQHFAVTDYGDQPRRLHRVTVQGLPD</sequence>
<dbReference type="EMBL" id="QKLW01000002">
    <property type="protein sequence ID" value="PYF83454.1"/>
    <property type="molecule type" value="Genomic_DNA"/>
</dbReference>
<dbReference type="InterPro" id="IPR042098">
    <property type="entry name" value="TauD-like_sf"/>
</dbReference>
<keyword evidence="2" id="KW-0479">Metal-binding</keyword>
<dbReference type="RefSeq" id="WP_110573879.1">
    <property type="nucleotide sequence ID" value="NZ_QKLW01000002.1"/>
</dbReference>
<comment type="caution">
    <text evidence="7">The sequence shown here is derived from an EMBL/GenBank/DDBJ whole genome shotgun (WGS) entry which is preliminary data.</text>
</comment>
<evidence type="ECO:0000259" key="6">
    <source>
        <dbReference type="Pfam" id="PF02668"/>
    </source>
</evidence>
<dbReference type="GO" id="GO:0005737">
    <property type="term" value="C:cytoplasm"/>
    <property type="evidence" value="ECO:0007669"/>
    <property type="project" value="TreeGrafter"/>
</dbReference>
<evidence type="ECO:0000256" key="3">
    <source>
        <dbReference type="ARBA" id="ARBA00022964"/>
    </source>
</evidence>
<dbReference type="Proteomes" id="UP000247551">
    <property type="component" value="Unassembled WGS sequence"/>
</dbReference>
<gene>
    <name evidence="7" type="ORF">DFP75_102550</name>
</gene>
<comment type="similarity">
    <text evidence="1">Belongs to the TfdA dioxygenase family.</text>
</comment>
<dbReference type="InterPro" id="IPR003819">
    <property type="entry name" value="TauD/TfdA-like"/>
</dbReference>
<organism evidence="7 8">
    <name type="scientific">Marinomonas alcarazii</name>
    <dbReference type="NCBI Taxonomy" id="491949"/>
    <lineage>
        <taxon>Bacteria</taxon>
        <taxon>Pseudomonadati</taxon>
        <taxon>Pseudomonadota</taxon>
        <taxon>Gammaproteobacteria</taxon>
        <taxon>Oceanospirillales</taxon>
        <taxon>Oceanospirillaceae</taxon>
        <taxon>Marinomonas</taxon>
    </lineage>
</organism>
<evidence type="ECO:0000256" key="2">
    <source>
        <dbReference type="ARBA" id="ARBA00022723"/>
    </source>
</evidence>
<name>A0A318V4C9_9GAMM</name>
<evidence type="ECO:0000313" key="7">
    <source>
        <dbReference type="EMBL" id="PYF83454.1"/>
    </source>
</evidence>
<dbReference type="AlphaFoldDB" id="A0A318V4C9"/>
<dbReference type="GO" id="GO:0000908">
    <property type="term" value="F:taurine dioxygenase activity"/>
    <property type="evidence" value="ECO:0007669"/>
    <property type="project" value="TreeGrafter"/>
</dbReference>
<dbReference type="Gene3D" id="3.60.130.10">
    <property type="entry name" value="Clavaminate synthase-like"/>
    <property type="match status" value="1"/>
</dbReference>
<keyword evidence="5" id="KW-0408">Iron</keyword>